<proteinExistence type="predicted"/>
<dbReference type="AlphaFoldDB" id="A0A160TTH8"/>
<dbReference type="EMBL" id="CZRL01000097">
    <property type="protein sequence ID" value="CUS53329.1"/>
    <property type="molecule type" value="Genomic_DNA"/>
</dbReference>
<protein>
    <submittedName>
        <fullName evidence="1">Uncharacterized protein</fullName>
    </submittedName>
</protein>
<sequence>MRFLGFGQRYADRLLPSRSGRSGALLELASWQWLLYWGQPVTVRLVAT</sequence>
<evidence type="ECO:0000313" key="1">
    <source>
        <dbReference type="EMBL" id="CUS53329.1"/>
    </source>
</evidence>
<organism evidence="1">
    <name type="scientific">hydrothermal vent metagenome</name>
    <dbReference type="NCBI Taxonomy" id="652676"/>
    <lineage>
        <taxon>unclassified sequences</taxon>
        <taxon>metagenomes</taxon>
        <taxon>ecological metagenomes</taxon>
    </lineage>
</organism>
<reference evidence="1" key="1">
    <citation type="submission" date="2015-10" db="EMBL/GenBank/DDBJ databases">
        <authorList>
            <person name="Gilbert D.G."/>
        </authorList>
    </citation>
    <scope>NUCLEOTIDE SEQUENCE</scope>
</reference>
<accession>A0A160TTH8</accession>
<gene>
    <name evidence="1" type="ORF">MGWOODY_XGa1378</name>
</gene>
<name>A0A160TTH8_9ZZZZ</name>